<dbReference type="SUPFAM" id="SSF47413">
    <property type="entry name" value="lambda repressor-like DNA-binding domains"/>
    <property type="match status" value="1"/>
</dbReference>
<evidence type="ECO:0000313" key="4">
    <source>
        <dbReference type="Proteomes" id="UP000176253"/>
    </source>
</evidence>
<dbReference type="STRING" id="1798383.A3D78_06520"/>
<dbReference type="SMART" id="SM00530">
    <property type="entry name" value="HTH_XRE"/>
    <property type="match status" value="1"/>
</dbReference>
<dbReference type="PANTHER" id="PTHR46558">
    <property type="entry name" value="TRACRIPTIONAL REGULATORY PROTEIN-RELATED-RELATED"/>
    <property type="match status" value="1"/>
</dbReference>
<evidence type="ECO:0000256" key="1">
    <source>
        <dbReference type="ARBA" id="ARBA00023125"/>
    </source>
</evidence>
<reference evidence="3 4" key="1">
    <citation type="journal article" date="2016" name="Nat. Commun.">
        <title>Thousands of microbial genomes shed light on interconnected biogeochemical processes in an aquifer system.</title>
        <authorList>
            <person name="Anantharaman K."/>
            <person name="Brown C.T."/>
            <person name="Hug L.A."/>
            <person name="Sharon I."/>
            <person name="Castelle C.J."/>
            <person name="Probst A.J."/>
            <person name="Thomas B.C."/>
            <person name="Singh A."/>
            <person name="Wilkins M.J."/>
            <person name="Karaoz U."/>
            <person name="Brodie E.L."/>
            <person name="Williams K.H."/>
            <person name="Hubbard S.S."/>
            <person name="Banfield J.F."/>
        </authorList>
    </citation>
    <scope>NUCLEOTIDE SEQUENCE [LARGE SCALE GENOMIC DNA]</scope>
</reference>
<dbReference type="InterPro" id="IPR001387">
    <property type="entry name" value="Cro/C1-type_HTH"/>
</dbReference>
<dbReference type="Proteomes" id="UP000176253">
    <property type="component" value="Unassembled WGS sequence"/>
</dbReference>
<dbReference type="PROSITE" id="PS50943">
    <property type="entry name" value="HTH_CROC1"/>
    <property type="match status" value="1"/>
</dbReference>
<gene>
    <name evidence="3" type="ORF">A3D78_06520</name>
</gene>
<dbReference type="GO" id="GO:0003677">
    <property type="term" value="F:DNA binding"/>
    <property type="evidence" value="ECO:0007669"/>
    <property type="project" value="UniProtKB-KW"/>
</dbReference>
<evidence type="ECO:0000259" key="2">
    <source>
        <dbReference type="PROSITE" id="PS50943"/>
    </source>
</evidence>
<comment type="caution">
    <text evidence="3">The sequence shown here is derived from an EMBL/GenBank/DDBJ whole genome shotgun (WGS) entry which is preliminary data.</text>
</comment>
<organism evidence="3 4">
    <name type="scientific">Candidatus Gottesmanbacteria bacterium RIFCSPHIGHO2_02_FULL_39_14</name>
    <dbReference type="NCBI Taxonomy" id="1798383"/>
    <lineage>
        <taxon>Bacteria</taxon>
        <taxon>Candidatus Gottesmaniibacteriota</taxon>
    </lineage>
</organism>
<dbReference type="AlphaFoldDB" id="A0A1F5ZWR7"/>
<evidence type="ECO:0000313" key="3">
    <source>
        <dbReference type="EMBL" id="OGG16918.1"/>
    </source>
</evidence>
<protein>
    <submittedName>
        <fullName evidence="3">Transcriptional regulator</fullName>
    </submittedName>
</protein>
<dbReference type="CDD" id="cd00093">
    <property type="entry name" value="HTH_XRE"/>
    <property type="match status" value="1"/>
</dbReference>
<name>A0A1F5ZWR7_9BACT</name>
<dbReference type="Gene3D" id="1.10.260.40">
    <property type="entry name" value="lambda repressor-like DNA-binding domains"/>
    <property type="match status" value="1"/>
</dbReference>
<dbReference type="Pfam" id="PF01381">
    <property type="entry name" value="HTH_3"/>
    <property type="match status" value="1"/>
</dbReference>
<sequence>MVNSIRKARRQKKLTQEKLADKIGVTRQTIIALEKGNYTPSVMLALKISKFFKVKVEDLFKIKR</sequence>
<feature type="domain" description="HTH cro/C1-type" evidence="2">
    <location>
        <begin position="5"/>
        <end position="59"/>
    </location>
</feature>
<accession>A0A1F5ZWR7</accession>
<dbReference type="PANTHER" id="PTHR46558:SF11">
    <property type="entry name" value="HTH-TYPE TRANSCRIPTIONAL REGULATOR XRE"/>
    <property type="match status" value="1"/>
</dbReference>
<keyword evidence="1" id="KW-0238">DNA-binding</keyword>
<dbReference type="EMBL" id="MFJM01000051">
    <property type="protein sequence ID" value="OGG16918.1"/>
    <property type="molecule type" value="Genomic_DNA"/>
</dbReference>
<dbReference type="InterPro" id="IPR010982">
    <property type="entry name" value="Lambda_DNA-bd_dom_sf"/>
</dbReference>
<proteinExistence type="predicted"/>